<dbReference type="Proteomes" id="UP000192223">
    <property type="component" value="Unplaced"/>
</dbReference>
<evidence type="ECO:0000256" key="6">
    <source>
        <dbReference type="ARBA" id="ARBA00022840"/>
    </source>
</evidence>
<dbReference type="GO" id="GO:0043564">
    <property type="term" value="C:Ku70:Ku80 complex"/>
    <property type="evidence" value="ECO:0007669"/>
    <property type="project" value="TreeGrafter"/>
</dbReference>
<dbReference type="GO" id="GO:0004386">
    <property type="term" value="F:helicase activity"/>
    <property type="evidence" value="ECO:0007669"/>
    <property type="project" value="UniProtKB-KW"/>
</dbReference>
<organism evidence="13 14">
    <name type="scientific">Agrilus planipennis</name>
    <name type="common">Emerald ash borer</name>
    <name type="synonym">Agrilus marcopoli</name>
    <dbReference type="NCBI Taxonomy" id="224129"/>
    <lineage>
        <taxon>Eukaryota</taxon>
        <taxon>Metazoa</taxon>
        <taxon>Ecdysozoa</taxon>
        <taxon>Arthropoda</taxon>
        <taxon>Hexapoda</taxon>
        <taxon>Insecta</taxon>
        <taxon>Pterygota</taxon>
        <taxon>Neoptera</taxon>
        <taxon>Endopterygota</taxon>
        <taxon>Coleoptera</taxon>
        <taxon>Polyphaga</taxon>
        <taxon>Elateriformia</taxon>
        <taxon>Buprestoidea</taxon>
        <taxon>Buprestidae</taxon>
        <taxon>Agrilinae</taxon>
        <taxon>Agrilus</taxon>
    </lineage>
</organism>
<dbReference type="AlphaFoldDB" id="A0A1W4X6Z0"/>
<dbReference type="GO" id="GO:0005524">
    <property type="term" value="F:ATP binding"/>
    <property type="evidence" value="ECO:0007669"/>
    <property type="project" value="UniProtKB-KW"/>
</dbReference>
<dbReference type="GO" id="GO:0006303">
    <property type="term" value="P:double-strand break repair via nonhomologous end joining"/>
    <property type="evidence" value="ECO:0007669"/>
    <property type="project" value="InterPro"/>
</dbReference>
<feature type="compositionally biased region" description="Acidic residues" evidence="11">
    <location>
        <begin position="508"/>
        <end position="521"/>
    </location>
</feature>
<keyword evidence="10" id="KW-0539">Nucleus</keyword>
<dbReference type="GO" id="GO:0003690">
    <property type="term" value="F:double-stranded DNA binding"/>
    <property type="evidence" value="ECO:0007669"/>
    <property type="project" value="TreeGrafter"/>
</dbReference>
<dbReference type="SUPFAM" id="SSF100939">
    <property type="entry name" value="SPOC domain-like"/>
    <property type="match status" value="1"/>
</dbReference>
<accession>A0A1W4X6Z0</accession>
<evidence type="ECO:0000256" key="5">
    <source>
        <dbReference type="ARBA" id="ARBA00022806"/>
    </source>
</evidence>
<gene>
    <name evidence="14" type="primary">LOC108739003</name>
</gene>
<dbReference type="GO" id="GO:0016787">
    <property type="term" value="F:hydrolase activity"/>
    <property type="evidence" value="ECO:0007669"/>
    <property type="project" value="UniProtKB-KW"/>
</dbReference>
<keyword evidence="8" id="KW-0233">DNA recombination</keyword>
<dbReference type="InParanoid" id="A0A1W4X6Z0"/>
<evidence type="ECO:0000256" key="10">
    <source>
        <dbReference type="ARBA" id="ARBA00023242"/>
    </source>
</evidence>
<dbReference type="STRING" id="224129.A0A1W4X6Z0"/>
<dbReference type="KEGG" id="apln:108739003"/>
<dbReference type="RefSeq" id="XP_018328163.1">
    <property type="nucleotide sequence ID" value="XM_018472661.1"/>
</dbReference>
<sequence length="521" mass="59172">MPPATKRDVAVIVFDIDRSNKEFYEKSLNFLFDISSREWFFSPKNSVQLLLLNSNESKNCLQKPNILEVFKHFIQFSPTIIKEDIEKAKYVANKATWIDAITVGLKILSNEIDTQAGIVSAQLVLISKNYSNISSAHTKDIKAAIKTQNKCNIKTIIVGLSVSVGFIRDMHELNVWAKNPIILDEINEESKHALETMCKDSETLICDLKLGRDLFVAFRTKTKMYPWNALLSIGTSLEIPTSMYHLLKGEGAVSVQPPRNLNPNYFTWVYAEDETRKVAHDNVVHGVLRWNKVVAFEDNLKKYFKVEGPKNFTLRGFTEKKNIPESIFLEDGTSVLAPNFNDPHSHKLLYLFYKCLLETDKVGIASKVYARNNQPRLVALIPDENHQTILVNQLPYADDVIATCTVEAPEKNESVNEEQTEEEKEVFEFVNSLMVPVEDFHLSPQLSVNPRSAQMAIKIAKKFLGICESENENLKLPSSKGSAFETRFPVVKETKEGERGEAEAQADTNEDREEIYDDNLL</sequence>
<dbReference type="OrthoDB" id="30826at2759"/>
<proteinExistence type="predicted"/>
<keyword evidence="3" id="KW-0227">DNA damage</keyword>
<dbReference type="GO" id="GO:0006310">
    <property type="term" value="P:DNA recombination"/>
    <property type="evidence" value="ECO:0007669"/>
    <property type="project" value="UniProtKB-KW"/>
</dbReference>
<dbReference type="GO" id="GO:0042162">
    <property type="term" value="F:telomeric DNA binding"/>
    <property type="evidence" value="ECO:0007669"/>
    <property type="project" value="TreeGrafter"/>
</dbReference>
<keyword evidence="4" id="KW-0378">Hydrolase</keyword>
<dbReference type="GeneID" id="108739003"/>
<evidence type="ECO:0000313" key="14">
    <source>
        <dbReference type="RefSeq" id="XP_018328163.1"/>
    </source>
</evidence>
<reference evidence="14" key="1">
    <citation type="submission" date="2025-08" db="UniProtKB">
        <authorList>
            <consortium name="RefSeq"/>
        </authorList>
    </citation>
    <scope>IDENTIFICATION</scope>
    <source>
        <tissue evidence="14">Entire body</tissue>
    </source>
</reference>
<keyword evidence="9" id="KW-0234">DNA repair</keyword>
<evidence type="ECO:0000256" key="11">
    <source>
        <dbReference type="SAM" id="MobiDB-lite"/>
    </source>
</evidence>
<evidence type="ECO:0000256" key="1">
    <source>
        <dbReference type="ARBA" id="ARBA00004123"/>
    </source>
</evidence>
<comment type="subcellular location">
    <subcellularLocation>
        <location evidence="1">Nucleus</location>
    </subcellularLocation>
</comment>
<dbReference type="InterPro" id="IPR016194">
    <property type="entry name" value="SPOC-like_C_dom_sf"/>
</dbReference>
<feature type="region of interest" description="Disordered" evidence="11">
    <location>
        <begin position="492"/>
        <end position="521"/>
    </location>
</feature>
<evidence type="ECO:0000313" key="13">
    <source>
        <dbReference type="Proteomes" id="UP000192223"/>
    </source>
</evidence>
<keyword evidence="5" id="KW-0347">Helicase</keyword>
<dbReference type="InterPro" id="IPR006164">
    <property type="entry name" value="DNA_bd_Ku70/Ku80"/>
</dbReference>
<dbReference type="Gene3D" id="2.40.290.10">
    <property type="match status" value="1"/>
</dbReference>
<evidence type="ECO:0000256" key="8">
    <source>
        <dbReference type="ARBA" id="ARBA00023172"/>
    </source>
</evidence>
<dbReference type="Gene3D" id="3.40.50.410">
    <property type="entry name" value="von Willebrand factor, type A domain"/>
    <property type="match status" value="1"/>
</dbReference>
<evidence type="ECO:0000256" key="3">
    <source>
        <dbReference type="ARBA" id="ARBA00022763"/>
    </source>
</evidence>
<keyword evidence="6" id="KW-0067">ATP-binding</keyword>
<evidence type="ECO:0000256" key="4">
    <source>
        <dbReference type="ARBA" id="ARBA00022801"/>
    </source>
</evidence>
<dbReference type="Pfam" id="PF02735">
    <property type="entry name" value="Ku"/>
    <property type="match status" value="1"/>
</dbReference>
<evidence type="ECO:0000256" key="9">
    <source>
        <dbReference type="ARBA" id="ARBA00023204"/>
    </source>
</evidence>
<keyword evidence="13" id="KW-1185">Reference proteome</keyword>
<dbReference type="PANTHER" id="PTHR12604">
    <property type="entry name" value="KU AUTOANTIGEN DNA HELICASE"/>
    <property type="match status" value="1"/>
</dbReference>
<keyword evidence="2" id="KW-0547">Nucleotide-binding</keyword>
<feature type="compositionally biased region" description="Basic and acidic residues" evidence="11">
    <location>
        <begin position="492"/>
        <end position="502"/>
    </location>
</feature>
<feature type="domain" description="Ku" evidence="12">
    <location>
        <begin position="275"/>
        <end position="414"/>
    </location>
</feature>
<evidence type="ECO:0000256" key="2">
    <source>
        <dbReference type="ARBA" id="ARBA00022741"/>
    </source>
</evidence>
<name>A0A1W4X6Z0_AGRPL</name>
<evidence type="ECO:0000259" key="12">
    <source>
        <dbReference type="SMART" id="SM00559"/>
    </source>
</evidence>
<dbReference type="SMART" id="SM00559">
    <property type="entry name" value="Ku78"/>
    <property type="match status" value="1"/>
</dbReference>
<dbReference type="PANTHER" id="PTHR12604:SF4">
    <property type="entry name" value="X-RAY REPAIR CROSS-COMPLEMENTING PROTEIN 5"/>
    <property type="match status" value="1"/>
</dbReference>
<dbReference type="SUPFAM" id="SSF53300">
    <property type="entry name" value="vWA-like"/>
    <property type="match status" value="1"/>
</dbReference>
<dbReference type="GO" id="GO:0000723">
    <property type="term" value="P:telomere maintenance"/>
    <property type="evidence" value="ECO:0007669"/>
    <property type="project" value="TreeGrafter"/>
</dbReference>
<keyword evidence="7" id="KW-0238">DNA-binding</keyword>
<evidence type="ECO:0000256" key="7">
    <source>
        <dbReference type="ARBA" id="ARBA00023125"/>
    </source>
</evidence>
<protein>
    <submittedName>
        <fullName evidence="14">Uncharacterized protein LOC108739003</fullName>
    </submittedName>
</protein>
<dbReference type="InterPro" id="IPR036465">
    <property type="entry name" value="vWFA_dom_sf"/>
</dbReference>